<gene>
    <name evidence="5" type="ORF">DERYTH_LOCUS683</name>
</gene>
<evidence type="ECO:0000313" key="5">
    <source>
        <dbReference type="EMBL" id="CAG8454327.1"/>
    </source>
</evidence>
<dbReference type="EMBL" id="CAJVPY010000160">
    <property type="protein sequence ID" value="CAG8454327.1"/>
    <property type="molecule type" value="Genomic_DNA"/>
</dbReference>
<keyword evidence="2" id="KW-0342">GTP-binding</keyword>
<evidence type="ECO:0000313" key="6">
    <source>
        <dbReference type="Proteomes" id="UP000789405"/>
    </source>
</evidence>
<organism evidence="5 6">
    <name type="scientific">Dentiscutata erythropus</name>
    <dbReference type="NCBI Taxonomy" id="1348616"/>
    <lineage>
        <taxon>Eukaryota</taxon>
        <taxon>Fungi</taxon>
        <taxon>Fungi incertae sedis</taxon>
        <taxon>Mucoromycota</taxon>
        <taxon>Glomeromycotina</taxon>
        <taxon>Glomeromycetes</taxon>
        <taxon>Diversisporales</taxon>
        <taxon>Gigasporaceae</taxon>
        <taxon>Dentiscutata</taxon>
    </lineage>
</organism>
<evidence type="ECO:0000256" key="3">
    <source>
        <dbReference type="SAM" id="Coils"/>
    </source>
</evidence>
<proteinExistence type="predicted"/>
<dbReference type="InterPro" id="IPR027417">
    <property type="entry name" value="P-loop_NTPase"/>
</dbReference>
<dbReference type="AlphaFoldDB" id="A0A9N8VIN6"/>
<evidence type="ECO:0000259" key="4">
    <source>
        <dbReference type="Pfam" id="PF04548"/>
    </source>
</evidence>
<accession>A0A9N8VIN6</accession>
<reference evidence="5" key="1">
    <citation type="submission" date="2021-06" db="EMBL/GenBank/DDBJ databases">
        <authorList>
            <person name="Kallberg Y."/>
            <person name="Tangrot J."/>
            <person name="Rosling A."/>
        </authorList>
    </citation>
    <scope>NUCLEOTIDE SEQUENCE</scope>
    <source>
        <strain evidence="5">MA453B</strain>
    </source>
</reference>
<feature type="coiled-coil region" evidence="3">
    <location>
        <begin position="331"/>
        <end position="377"/>
    </location>
</feature>
<feature type="non-terminal residue" evidence="5">
    <location>
        <position position="1"/>
    </location>
</feature>
<comment type="caution">
    <text evidence="5">The sequence shown here is derived from an EMBL/GenBank/DDBJ whole genome shotgun (WGS) entry which is preliminary data.</text>
</comment>
<dbReference type="PANTHER" id="PTHR10903">
    <property type="entry name" value="GTPASE, IMAP FAMILY MEMBER-RELATED"/>
    <property type="match status" value="1"/>
</dbReference>
<name>A0A9N8VIN6_9GLOM</name>
<dbReference type="OrthoDB" id="8954335at2759"/>
<dbReference type="PANTHER" id="PTHR10903:SF184">
    <property type="entry name" value="GTP-BINDING PROTEIN A"/>
    <property type="match status" value="1"/>
</dbReference>
<dbReference type="Proteomes" id="UP000789405">
    <property type="component" value="Unassembled WGS sequence"/>
</dbReference>
<protein>
    <submittedName>
        <fullName evidence="5">7635_t:CDS:1</fullName>
    </submittedName>
</protein>
<keyword evidence="1" id="KW-0547">Nucleotide-binding</keyword>
<keyword evidence="3" id="KW-0175">Coiled coil</keyword>
<sequence>ARKRERILEEYEQICEVYDYYDDSSKAQELSKKDIHRFSCDFSSDSENIKYEKWKAKQEARERERILEQNEQIYDNLLRAIEYSDNPEEYSLNNLNYRGLRNGRTREKLEIAQRERCQELEKEIRNILVIGYTGNGKSTLCNVLVNKNNEFKEIFEESNGSTSKTRNIQAEVFKHKGIKYRIIDTIGFGDTKLKQSEIILAIAESYKNIENGLNQIFVVINRKFEPDKIVYVYDILRNVLFDERITDYITFVRVHFKNFEDKNKYEEDIQNIIEENNEEIVKIIESCGKRIIYVNNSSKKQKREKSREILLNHLENCQKVYKSKDLDQINKKIDMDEIENLRKKLRNIEEELRKTERDNDSKEVQSIKDEINKIEKTLLNTIGERIAELLIRISDCKIM</sequence>
<keyword evidence="6" id="KW-1185">Reference proteome</keyword>
<dbReference type="GO" id="GO:0005525">
    <property type="term" value="F:GTP binding"/>
    <property type="evidence" value="ECO:0007669"/>
    <property type="project" value="UniProtKB-KW"/>
</dbReference>
<dbReference type="SUPFAM" id="SSF52540">
    <property type="entry name" value="P-loop containing nucleoside triphosphate hydrolases"/>
    <property type="match status" value="1"/>
</dbReference>
<evidence type="ECO:0000256" key="1">
    <source>
        <dbReference type="ARBA" id="ARBA00022741"/>
    </source>
</evidence>
<dbReference type="Pfam" id="PF04548">
    <property type="entry name" value="AIG1"/>
    <property type="match status" value="1"/>
</dbReference>
<dbReference type="Gene3D" id="3.40.50.300">
    <property type="entry name" value="P-loop containing nucleotide triphosphate hydrolases"/>
    <property type="match status" value="1"/>
</dbReference>
<feature type="domain" description="AIG1-type G" evidence="4">
    <location>
        <begin position="125"/>
        <end position="333"/>
    </location>
</feature>
<evidence type="ECO:0000256" key="2">
    <source>
        <dbReference type="ARBA" id="ARBA00023134"/>
    </source>
</evidence>
<dbReference type="InterPro" id="IPR045058">
    <property type="entry name" value="GIMA/IAN/Toc"/>
</dbReference>
<dbReference type="InterPro" id="IPR006703">
    <property type="entry name" value="G_AIG1"/>
</dbReference>